<dbReference type="Proteomes" id="UP000823872">
    <property type="component" value="Chromosome C1"/>
</dbReference>
<keyword evidence="2" id="KW-0732">Signal</keyword>
<reference evidence="3" key="2">
    <citation type="submission" date="2025-08" db="UniProtKB">
        <authorList>
            <consortium name="Ensembl"/>
        </authorList>
    </citation>
    <scope>IDENTIFICATION</scope>
    <source>
        <strain evidence="3">breed Abyssinian</strain>
    </source>
</reference>
<evidence type="ECO:0008006" key="5">
    <source>
        <dbReference type="Google" id="ProtNLM"/>
    </source>
</evidence>
<evidence type="ECO:0000256" key="1">
    <source>
        <dbReference type="SAM" id="MobiDB-lite"/>
    </source>
</evidence>
<accession>A0ABI8AMW0</accession>
<feature type="signal peptide" evidence="2">
    <location>
        <begin position="1"/>
        <end position="22"/>
    </location>
</feature>
<evidence type="ECO:0000313" key="3">
    <source>
        <dbReference type="Ensembl" id="ENSFCTP00005060464.1"/>
    </source>
</evidence>
<reference evidence="3 4" key="1">
    <citation type="submission" date="2021-02" db="EMBL/GenBank/DDBJ databases">
        <title>Safari Cat Assemblies.</title>
        <authorList>
            <person name="Bredemeyer K.R."/>
            <person name="Murphy W.J."/>
        </authorList>
    </citation>
    <scope>NUCLEOTIDE SEQUENCE [LARGE SCALE GENOMIC DNA]</scope>
</reference>
<dbReference type="GeneTree" id="ENSGT00980000202934"/>
<evidence type="ECO:0000256" key="2">
    <source>
        <dbReference type="SAM" id="SignalP"/>
    </source>
</evidence>
<reference evidence="3" key="3">
    <citation type="submission" date="2025-09" db="UniProtKB">
        <authorList>
            <consortium name="Ensembl"/>
        </authorList>
    </citation>
    <scope>IDENTIFICATION</scope>
    <source>
        <strain evidence="3">breed Abyssinian</strain>
    </source>
</reference>
<proteinExistence type="predicted"/>
<organism evidence="3 4">
    <name type="scientific">Felis catus</name>
    <name type="common">Cat</name>
    <name type="synonym">Felis silvestris catus</name>
    <dbReference type="NCBI Taxonomy" id="9685"/>
    <lineage>
        <taxon>Eukaryota</taxon>
        <taxon>Metazoa</taxon>
        <taxon>Chordata</taxon>
        <taxon>Craniata</taxon>
        <taxon>Vertebrata</taxon>
        <taxon>Euteleostomi</taxon>
        <taxon>Mammalia</taxon>
        <taxon>Eutheria</taxon>
        <taxon>Laurasiatheria</taxon>
        <taxon>Carnivora</taxon>
        <taxon>Feliformia</taxon>
        <taxon>Felidae</taxon>
        <taxon>Felinae</taxon>
        <taxon>Felis</taxon>
    </lineage>
</organism>
<feature type="chain" id="PRO_5045270906" description="Secreted protein" evidence="2">
    <location>
        <begin position="23"/>
        <end position="142"/>
    </location>
</feature>
<sequence>TRLIRLWSGLNYLMLWAWFSLAGCVCLSCSSVGPHTIGPAKAATCIKLKQLLNHRVRSVTRRAAAMRPHQAATSGNVAAVSSRSQGLGHCLVWSAPCCRRGWPGRSRAGHTGVDPCLAEGEPSTGHQLPLCLGGNKKTRGTR</sequence>
<keyword evidence="4" id="KW-1185">Reference proteome</keyword>
<dbReference type="Ensembl" id="ENSFCTT00005090274.1">
    <property type="protein sequence ID" value="ENSFCTP00005060464.1"/>
    <property type="gene ID" value="ENSFCTG00005032656.1"/>
</dbReference>
<protein>
    <recommendedName>
        <fullName evidence="5">Secreted protein</fullName>
    </recommendedName>
</protein>
<feature type="region of interest" description="Disordered" evidence="1">
    <location>
        <begin position="120"/>
        <end position="142"/>
    </location>
</feature>
<evidence type="ECO:0000313" key="4">
    <source>
        <dbReference type="Proteomes" id="UP000823872"/>
    </source>
</evidence>
<gene>
    <name evidence="3" type="primary">TAFA3</name>
</gene>
<name>A0ABI8AMW0_FELCA</name>